<evidence type="ECO:0000313" key="2">
    <source>
        <dbReference type="Proteomes" id="UP000546200"/>
    </source>
</evidence>
<organism evidence="1 2">
    <name type="scientific">Sphingomonas aerophila</name>
    <dbReference type="NCBI Taxonomy" id="1344948"/>
    <lineage>
        <taxon>Bacteria</taxon>
        <taxon>Pseudomonadati</taxon>
        <taxon>Pseudomonadota</taxon>
        <taxon>Alphaproteobacteria</taxon>
        <taxon>Sphingomonadales</taxon>
        <taxon>Sphingomonadaceae</taxon>
        <taxon>Sphingomonas</taxon>
    </lineage>
</organism>
<keyword evidence="2" id="KW-1185">Reference proteome</keyword>
<reference evidence="1 2" key="1">
    <citation type="submission" date="2020-08" db="EMBL/GenBank/DDBJ databases">
        <title>Genomic Encyclopedia of Type Strains, Phase IV (KMG-IV): sequencing the most valuable type-strain genomes for metagenomic binning, comparative biology and taxonomic classification.</title>
        <authorList>
            <person name="Goeker M."/>
        </authorList>
    </citation>
    <scope>NUCLEOTIDE SEQUENCE [LARGE SCALE GENOMIC DNA]</scope>
    <source>
        <strain evidence="1 2">DSM 100044</strain>
    </source>
</reference>
<gene>
    <name evidence="1" type="ORF">FHS94_003321</name>
</gene>
<dbReference type="Proteomes" id="UP000546200">
    <property type="component" value="Unassembled WGS sequence"/>
</dbReference>
<accession>A0A7W9BFU3</accession>
<evidence type="ECO:0000313" key="1">
    <source>
        <dbReference type="EMBL" id="MBB5716455.1"/>
    </source>
</evidence>
<name>A0A7W9BFU3_9SPHN</name>
<dbReference type="EMBL" id="JACIJK010000011">
    <property type="protein sequence ID" value="MBB5716455.1"/>
    <property type="molecule type" value="Genomic_DNA"/>
</dbReference>
<proteinExistence type="predicted"/>
<dbReference type="RefSeq" id="WP_184059763.1">
    <property type="nucleotide sequence ID" value="NZ_JACIJK010000011.1"/>
</dbReference>
<sequence>MEHSSLVAFLEGKLTPEQFSTEVVEEVSACNEACRSHGEGRIVITDGPDTIVTRDHAKRLLKAVAYQRLTFEIANYTASCIIFGDFEFADDAVNEAVWLLEMGDLDEVTAEDVQTAIDRLSP</sequence>
<dbReference type="AlphaFoldDB" id="A0A7W9BFU3"/>
<comment type="caution">
    <text evidence="1">The sequence shown here is derived from an EMBL/GenBank/DDBJ whole genome shotgun (WGS) entry which is preliminary data.</text>
</comment>
<protein>
    <submittedName>
        <fullName evidence="1">Uncharacterized protein</fullName>
    </submittedName>
</protein>